<dbReference type="EMBL" id="UAVL01000019">
    <property type="protein sequence ID" value="SQA64608.1"/>
    <property type="molecule type" value="Genomic_DNA"/>
</dbReference>
<gene>
    <name evidence="2" type="ORF">NCTC11967_03652</name>
</gene>
<evidence type="ECO:0000256" key="1">
    <source>
        <dbReference type="SAM" id="MobiDB-lite"/>
    </source>
</evidence>
<feature type="region of interest" description="Disordered" evidence="1">
    <location>
        <begin position="488"/>
        <end position="507"/>
    </location>
</feature>
<comment type="caution">
    <text evidence="2">The sequence shown here is derived from an EMBL/GenBank/DDBJ whole genome shotgun (WGS) entry which is preliminary data.</text>
</comment>
<evidence type="ECO:0000313" key="3">
    <source>
        <dbReference type="Proteomes" id="UP000251313"/>
    </source>
</evidence>
<reference evidence="2 3" key="1">
    <citation type="submission" date="2018-06" db="EMBL/GenBank/DDBJ databases">
        <authorList>
            <consortium name="Pathogen Informatics"/>
            <person name="Doyle S."/>
        </authorList>
    </citation>
    <scope>NUCLEOTIDE SEQUENCE [LARGE SCALE GENOMIC DNA]</scope>
    <source>
        <strain evidence="2 3">NCTC11967</strain>
    </source>
</reference>
<evidence type="ECO:0000313" key="2">
    <source>
        <dbReference type="EMBL" id="SQA64608.1"/>
    </source>
</evidence>
<accession>A0AB38G0K0</accession>
<feature type="compositionally biased region" description="Basic and acidic residues" evidence="1">
    <location>
        <begin position="197"/>
        <end position="210"/>
    </location>
</feature>
<dbReference type="AlphaFoldDB" id="A0AB38G0K0"/>
<proteinExistence type="predicted"/>
<protein>
    <submittedName>
        <fullName evidence="2">Uncharacterized protein</fullName>
    </submittedName>
</protein>
<name>A0AB38G0K0_9ENTR</name>
<dbReference type="Proteomes" id="UP000251313">
    <property type="component" value="Unassembled WGS sequence"/>
</dbReference>
<organism evidence="2 3">
    <name type="scientific">Yokenella regensburgei</name>
    <dbReference type="NCBI Taxonomy" id="158877"/>
    <lineage>
        <taxon>Bacteria</taxon>
        <taxon>Pseudomonadati</taxon>
        <taxon>Pseudomonadota</taxon>
        <taxon>Gammaproteobacteria</taxon>
        <taxon>Enterobacterales</taxon>
        <taxon>Enterobacteriaceae</taxon>
        <taxon>Yokenella</taxon>
    </lineage>
</organism>
<dbReference type="RefSeq" id="WP_038255655.1">
    <property type="nucleotide sequence ID" value="NZ_UAVL01000019.1"/>
</dbReference>
<feature type="region of interest" description="Disordered" evidence="1">
    <location>
        <begin position="197"/>
        <end position="223"/>
    </location>
</feature>
<sequence>MISLKAGSPVCNCKNPDTCIHMFSMTAGTRDFVYKQANFITALDVVDVSNKGVPLSLSLVDKVCVSNNSACPQGMIYSPADNKTLQTFNKGLTNYSLHFLPRVNYFKVTDSVDFLVDYILAPDVLDVLPKTDYLLRLGECKGNAFVSQSLSFINGASPLLSIPPLDVLSTRIHVFAGFKWEVDLAIGLEHEVKEYTEKERKQQQKAENKSQGKSQRGNRGWTKKPQYEISNALEMEGKLNCSLGALPYDYSPRLKKDFKGKEKKVQLLNKADELINTFIKTFSTDEGNDAKIKLLSTEIVYPQIEMKGGGELKEDSNSTQLYLQRNLSIELSPLIGVRLTLDLLQAFAAWYHADVVLAAAREGLDAGEDDYKEGKNSAYVGSTFELVVEGEFDLALQCTSDTKEKWHVEYNEDTAIKFGLTLNVNFRAGVRFYVANGALKIGGEASAEGFVGLEANHSEPSKVDLVLYHSDVIAKVYVSYTWSLGGDSGSGGGDNDGGRTKKNNISNDSEVNKDVEWNIYKKLEKKDSSARITLF</sequence>